<organism evidence="2 3">
    <name type="scientific">Aliiroseovarius sediminilitoris</name>
    <dbReference type="NCBI Taxonomy" id="1173584"/>
    <lineage>
        <taxon>Bacteria</taxon>
        <taxon>Pseudomonadati</taxon>
        <taxon>Pseudomonadota</taxon>
        <taxon>Alphaproteobacteria</taxon>
        <taxon>Rhodobacterales</taxon>
        <taxon>Paracoccaceae</taxon>
        <taxon>Aliiroseovarius</taxon>
    </lineage>
</organism>
<proteinExistence type="predicted"/>
<evidence type="ECO:0000313" key="2">
    <source>
        <dbReference type="EMBL" id="SEW29229.1"/>
    </source>
</evidence>
<feature type="transmembrane region" description="Helical" evidence="1">
    <location>
        <begin position="61"/>
        <end position="88"/>
    </location>
</feature>
<dbReference type="Proteomes" id="UP000199650">
    <property type="component" value="Unassembled WGS sequence"/>
</dbReference>
<keyword evidence="1" id="KW-0812">Transmembrane</keyword>
<feature type="transmembrane region" description="Helical" evidence="1">
    <location>
        <begin position="7"/>
        <end position="29"/>
    </location>
</feature>
<sequence length="179" mass="20103">MTDHLTLMRWLFSMALAAIAAVVLFARLLPIDLTPGRFPGPDILLAFTFAWVLRRPDYVPVLLVAILFFLMDMLLLRVPGVWPLMVVAGSEFLRRRESGLREQPFLVEWGLVAMTLFAMLIGQRVLLAVFFVDQVPLGRELMQLISTTGAYPLVVFVSVFLLGVEKLQPGDDAITRQTS</sequence>
<name>A0A1I0QPL7_9RHOB</name>
<accession>A0A1I0QPL7</accession>
<gene>
    <name evidence="2" type="ORF">SAMN05444851_2762</name>
</gene>
<feature type="transmembrane region" description="Helical" evidence="1">
    <location>
        <begin position="109"/>
        <end position="132"/>
    </location>
</feature>
<reference evidence="2 3" key="1">
    <citation type="submission" date="2016-10" db="EMBL/GenBank/DDBJ databases">
        <authorList>
            <person name="de Groot N.N."/>
        </authorList>
    </citation>
    <scope>NUCLEOTIDE SEQUENCE [LARGE SCALE GENOMIC DNA]</scope>
    <source>
        <strain evidence="2 3">DSM 29439</strain>
    </source>
</reference>
<dbReference type="OrthoDB" id="7629477at2"/>
<keyword evidence="3" id="KW-1185">Reference proteome</keyword>
<protein>
    <submittedName>
        <fullName evidence="2">Rod shape-determining protein MreD</fullName>
    </submittedName>
</protein>
<dbReference type="AlphaFoldDB" id="A0A1I0QPL7"/>
<dbReference type="STRING" id="1173584.SAMN05444851_2762"/>
<dbReference type="RefSeq" id="WP_091431400.1">
    <property type="nucleotide sequence ID" value="NZ_FOJB01000001.1"/>
</dbReference>
<evidence type="ECO:0000256" key="1">
    <source>
        <dbReference type="SAM" id="Phobius"/>
    </source>
</evidence>
<keyword evidence="1" id="KW-0472">Membrane</keyword>
<dbReference type="EMBL" id="FOJB01000001">
    <property type="protein sequence ID" value="SEW29229.1"/>
    <property type="molecule type" value="Genomic_DNA"/>
</dbReference>
<evidence type="ECO:0000313" key="3">
    <source>
        <dbReference type="Proteomes" id="UP000199650"/>
    </source>
</evidence>
<feature type="transmembrane region" description="Helical" evidence="1">
    <location>
        <begin position="144"/>
        <end position="164"/>
    </location>
</feature>
<keyword evidence="1" id="KW-1133">Transmembrane helix</keyword>